<evidence type="ECO:0000313" key="3">
    <source>
        <dbReference type="Proteomes" id="UP001311915"/>
    </source>
</evidence>
<dbReference type="EMBL" id="JAWPEI010000003">
    <property type="protein sequence ID" value="KAK4731698.1"/>
    <property type="molecule type" value="Genomic_DNA"/>
</dbReference>
<evidence type="ECO:0000313" key="2">
    <source>
        <dbReference type="EMBL" id="KAK4731698.1"/>
    </source>
</evidence>
<feature type="domain" description="Reverse transcriptase zinc-binding" evidence="1">
    <location>
        <begin position="25"/>
        <end position="67"/>
    </location>
</feature>
<dbReference type="AlphaFoldDB" id="A0AAV9M1S2"/>
<gene>
    <name evidence="2" type="ORF">R3W88_024686</name>
</gene>
<dbReference type="Pfam" id="PF13966">
    <property type="entry name" value="zf-RVT"/>
    <property type="match status" value="1"/>
</dbReference>
<name>A0AAV9M1S2_9SOLN</name>
<protein>
    <recommendedName>
        <fullName evidence="1">Reverse transcriptase zinc-binding domain-containing protein</fullName>
    </recommendedName>
</protein>
<organism evidence="2 3">
    <name type="scientific">Solanum pinnatisectum</name>
    <name type="common">tansyleaf nightshade</name>
    <dbReference type="NCBI Taxonomy" id="50273"/>
    <lineage>
        <taxon>Eukaryota</taxon>
        <taxon>Viridiplantae</taxon>
        <taxon>Streptophyta</taxon>
        <taxon>Embryophyta</taxon>
        <taxon>Tracheophyta</taxon>
        <taxon>Spermatophyta</taxon>
        <taxon>Magnoliopsida</taxon>
        <taxon>eudicotyledons</taxon>
        <taxon>Gunneridae</taxon>
        <taxon>Pentapetalae</taxon>
        <taxon>asterids</taxon>
        <taxon>lamiids</taxon>
        <taxon>Solanales</taxon>
        <taxon>Solanaceae</taxon>
        <taxon>Solanoideae</taxon>
        <taxon>Solaneae</taxon>
        <taxon>Solanum</taxon>
    </lineage>
</organism>
<dbReference type="PANTHER" id="PTHR33116:SF66">
    <property type="entry name" value="REVERSE TRANSCRIPTASE ZINC-BINDING DOMAIN-CONTAINING PROTEIN"/>
    <property type="match status" value="1"/>
</dbReference>
<sequence length="163" mass="19666">MEETCMVKLWSTQVDLYTMYRIPITLSTKDKMAKWGITNVLTYPMCQLEDEDIDHLFFECSFMAGIWNKLLAWQGIHRTGLDWKGEIQWAIKHITSRNSTPQVYMMTLVGTIYNLWWERNYRIFQNKQRNEEFMTRLITREINNRGSQQRKLISRLQELNVYP</sequence>
<keyword evidence="3" id="KW-1185">Reference proteome</keyword>
<dbReference type="Proteomes" id="UP001311915">
    <property type="component" value="Unassembled WGS sequence"/>
</dbReference>
<proteinExistence type="predicted"/>
<dbReference type="InterPro" id="IPR026960">
    <property type="entry name" value="RVT-Znf"/>
</dbReference>
<dbReference type="PANTHER" id="PTHR33116">
    <property type="entry name" value="REVERSE TRANSCRIPTASE ZINC-BINDING DOMAIN-CONTAINING PROTEIN-RELATED-RELATED"/>
    <property type="match status" value="1"/>
</dbReference>
<reference evidence="2 3" key="1">
    <citation type="submission" date="2023-10" db="EMBL/GenBank/DDBJ databases">
        <title>Genome-Wide Identification Analysis in wild type Solanum Pinnatisectum Reveals Some Genes Defensing Phytophthora Infestans.</title>
        <authorList>
            <person name="Sun C."/>
        </authorList>
    </citation>
    <scope>NUCLEOTIDE SEQUENCE [LARGE SCALE GENOMIC DNA]</scope>
    <source>
        <strain evidence="2">LQN</strain>
        <tissue evidence="2">Leaf</tissue>
    </source>
</reference>
<evidence type="ECO:0000259" key="1">
    <source>
        <dbReference type="Pfam" id="PF13966"/>
    </source>
</evidence>
<comment type="caution">
    <text evidence="2">The sequence shown here is derived from an EMBL/GenBank/DDBJ whole genome shotgun (WGS) entry which is preliminary data.</text>
</comment>
<accession>A0AAV9M1S2</accession>